<feature type="domain" description="Cell envelope-related transcriptional attenuator" evidence="3">
    <location>
        <begin position="79"/>
        <end position="222"/>
    </location>
</feature>
<evidence type="ECO:0000313" key="5">
    <source>
        <dbReference type="Proteomes" id="UP001595843"/>
    </source>
</evidence>
<dbReference type="InterPro" id="IPR050922">
    <property type="entry name" value="LytR/CpsA/Psr_CW_biosynth"/>
</dbReference>
<dbReference type="NCBIfam" id="TIGR00350">
    <property type="entry name" value="lytR_cpsA_psr"/>
    <property type="match status" value="1"/>
</dbReference>
<evidence type="ECO:0000256" key="1">
    <source>
        <dbReference type="ARBA" id="ARBA00006068"/>
    </source>
</evidence>
<protein>
    <submittedName>
        <fullName evidence="4">LCP family protein</fullName>
    </submittedName>
</protein>
<comment type="similarity">
    <text evidence="1">Belongs to the LytR/CpsA/Psr (LCP) family.</text>
</comment>
<dbReference type="PANTHER" id="PTHR33392:SF6">
    <property type="entry name" value="POLYISOPRENYL-TEICHOIC ACID--PEPTIDOGLYCAN TEICHOIC ACID TRANSFERASE TAGU"/>
    <property type="match status" value="1"/>
</dbReference>
<feature type="region of interest" description="Disordered" evidence="2">
    <location>
        <begin position="29"/>
        <end position="60"/>
    </location>
</feature>
<comment type="caution">
    <text evidence="4">The sequence shown here is derived from an EMBL/GenBank/DDBJ whole genome shotgun (WGS) entry which is preliminary data.</text>
</comment>
<evidence type="ECO:0000313" key="4">
    <source>
        <dbReference type="EMBL" id="MFC4077412.1"/>
    </source>
</evidence>
<accession>A0ABV8JKX0</accession>
<reference evidence="5" key="1">
    <citation type="journal article" date="2019" name="Int. J. Syst. Evol. Microbiol.">
        <title>The Global Catalogue of Microorganisms (GCM) 10K type strain sequencing project: providing services to taxonomists for standard genome sequencing and annotation.</title>
        <authorList>
            <consortium name="The Broad Institute Genomics Platform"/>
            <consortium name="The Broad Institute Genome Sequencing Center for Infectious Disease"/>
            <person name="Wu L."/>
            <person name="Ma J."/>
        </authorList>
    </citation>
    <scope>NUCLEOTIDE SEQUENCE [LARGE SCALE GENOMIC DNA]</scope>
    <source>
        <strain evidence="5">IBRC-M 10813</strain>
    </source>
</reference>
<sequence length="308" mass="34977">MGRFYRAGVLVLLLVISAGAYIQFRPAISPAPNTQGEQEKHPPKKPVRAYRSPVLPSPPDRPLSILLMGIDQRKRDKGRSDALMVLAINPRQKGITLLNIPRDSKANLQLGHGRTRWDKINHAYALGEGIPSTVRTVESFLDLPIQHYVKVNMAGFRSLVDLFGGVEVTVGHSFSYKGHHFKKGPMTLNGSQALAYVRDRTGGSDYNRHRRQQQVMKSLWEKGTRFSTLFKMGELAGIMTHHVETSLTPSDVWRLFVALREVPEDRVEVLRLAGTDEWGSRYYLRIPKRERIRAAHALRRRMELEPSQ</sequence>
<dbReference type="Gene3D" id="3.40.630.190">
    <property type="entry name" value="LCP protein"/>
    <property type="match status" value="1"/>
</dbReference>
<evidence type="ECO:0000256" key="2">
    <source>
        <dbReference type="SAM" id="MobiDB-lite"/>
    </source>
</evidence>
<dbReference type="Proteomes" id="UP001595843">
    <property type="component" value="Unassembled WGS sequence"/>
</dbReference>
<dbReference type="Pfam" id="PF03816">
    <property type="entry name" value="LytR_cpsA_psr"/>
    <property type="match status" value="1"/>
</dbReference>
<dbReference type="EMBL" id="JBHSAP010000015">
    <property type="protein sequence ID" value="MFC4077412.1"/>
    <property type="molecule type" value="Genomic_DNA"/>
</dbReference>
<dbReference type="InterPro" id="IPR004474">
    <property type="entry name" value="LytR_CpsA_psr"/>
</dbReference>
<evidence type="ECO:0000259" key="3">
    <source>
        <dbReference type="Pfam" id="PF03816"/>
    </source>
</evidence>
<dbReference type="PANTHER" id="PTHR33392">
    <property type="entry name" value="POLYISOPRENYL-TEICHOIC ACID--PEPTIDOGLYCAN TEICHOIC ACID TRANSFERASE TAGU"/>
    <property type="match status" value="1"/>
</dbReference>
<organism evidence="4 5">
    <name type="scientific">Salinithrix halophila</name>
    <dbReference type="NCBI Taxonomy" id="1485204"/>
    <lineage>
        <taxon>Bacteria</taxon>
        <taxon>Bacillati</taxon>
        <taxon>Bacillota</taxon>
        <taxon>Bacilli</taxon>
        <taxon>Bacillales</taxon>
        <taxon>Thermoactinomycetaceae</taxon>
        <taxon>Salinithrix</taxon>
    </lineage>
</organism>
<dbReference type="RefSeq" id="WP_380705231.1">
    <property type="nucleotide sequence ID" value="NZ_JBHSAP010000015.1"/>
</dbReference>
<keyword evidence="5" id="KW-1185">Reference proteome</keyword>
<proteinExistence type="inferred from homology"/>
<name>A0ABV8JKX0_9BACL</name>
<gene>
    <name evidence="4" type="ORF">ACFOUO_11435</name>
</gene>